<evidence type="ECO:0000259" key="2">
    <source>
        <dbReference type="Pfam" id="PF18962"/>
    </source>
</evidence>
<evidence type="ECO:0000256" key="1">
    <source>
        <dbReference type="ARBA" id="ARBA00022729"/>
    </source>
</evidence>
<dbReference type="RefSeq" id="WP_160630886.1">
    <property type="nucleotide sequence ID" value="NZ_WWNE01000003.1"/>
</dbReference>
<protein>
    <submittedName>
        <fullName evidence="3">T9SS type A sorting domain-containing protein</fullName>
    </submittedName>
</protein>
<evidence type="ECO:0000313" key="4">
    <source>
        <dbReference type="Proteomes" id="UP000470771"/>
    </source>
</evidence>
<evidence type="ECO:0000313" key="3">
    <source>
        <dbReference type="EMBL" id="NBG64576.1"/>
    </source>
</evidence>
<name>A0A6N9NDC3_9FLAO</name>
<dbReference type="Gene3D" id="2.60.120.200">
    <property type="match status" value="1"/>
</dbReference>
<gene>
    <name evidence="3" type="ORF">GQN54_00510</name>
</gene>
<keyword evidence="1" id="KW-0732">Signal</keyword>
<dbReference type="Pfam" id="PF18962">
    <property type="entry name" value="Por_Secre_tail"/>
    <property type="match status" value="1"/>
</dbReference>
<reference evidence="3 4" key="1">
    <citation type="submission" date="2019-12" db="EMBL/GenBank/DDBJ databases">
        <authorList>
            <person name="Zhao J."/>
        </authorList>
    </citation>
    <scope>NUCLEOTIDE SEQUENCE [LARGE SCALE GENOMIC DNA]</scope>
    <source>
        <strain evidence="3 4">S-15</strain>
    </source>
</reference>
<comment type="caution">
    <text evidence="3">The sequence shown here is derived from an EMBL/GenBank/DDBJ whole genome shotgun (WGS) entry which is preliminary data.</text>
</comment>
<accession>A0A6N9NDC3</accession>
<dbReference type="EMBL" id="WWNE01000003">
    <property type="protein sequence ID" value="NBG64576.1"/>
    <property type="molecule type" value="Genomic_DNA"/>
</dbReference>
<dbReference type="AlphaFoldDB" id="A0A6N9NDC3"/>
<feature type="domain" description="Secretion system C-terminal sorting" evidence="2">
    <location>
        <begin position="560"/>
        <end position="634"/>
    </location>
</feature>
<keyword evidence="4" id="KW-1185">Reference proteome</keyword>
<dbReference type="InterPro" id="IPR026444">
    <property type="entry name" value="Secre_tail"/>
</dbReference>
<sequence length="635" mass="69733">MKGFSLLIGLQLLFMTVSYGQQDSVRDNLLDLMPAAISVDELKYKILATPNKAQGDTLFYEDFGNGFSTNNWRTTDTSNKGFDWIYTTLAPGGQYSIIATPIASTTSANGFASLRSDFYNTPTPTSGFINMDNYLTSGPIVITPTKVVILQWQQSFRYCCNAATERMEVQVSTDSINWITYDVKGGNTPNTFVDEKKQLNITSIASYEDTIYVRFYQSASHYFWMIDDIVILEGIDNQLELVKGLSSFGTVDREGFYTKIPLHLLQPLQFSGEIKNVGAAVSTNPKLKVNVKKGGVMVYSDSASNKNSLNLNESDTVRLLLPYSNHDGFGDYSINYFAAADSVNTIDSLTSQSISFSVTDTVFAKDYGVSGGAIGPGAYLGGDDAGSSIGTRYSFRFGTIVSTMSFYVSPSTLNVGAVVSAKIWGFDPSQSTLNGAFSVGGLKQSSLPYTIQASDLGTWVTLNVCNNNILPAGMYVAAIEQLNNNTTSVELRLGRSINSEYLQPNDQTVGYSSFVYTAGSTTPEWNWITALPMIRINTTIYNSCRLVSVNNDELVGSYTINPNPSDGHFRLKFNDLNFRINLSIRNVIGQVVYNEDISVNNTLTKNIDLSNLDKGVYFVSLDNGVNREVQKVIIK</sequence>
<organism evidence="3 4">
    <name type="scientific">Acidiluteibacter ferrifornacis</name>
    <dbReference type="NCBI Taxonomy" id="2692424"/>
    <lineage>
        <taxon>Bacteria</taxon>
        <taxon>Pseudomonadati</taxon>
        <taxon>Bacteroidota</taxon>
        <taxon>Flavobacteriia</taxon>
        <taxon>Flavobacteriales</taxon>
        <taxon>Cryomorphaceae</taxon>
        <taxon>Acidiluteibacter</taxon>
    </lineage>
</organism>
<proteinExistence type="predicted"/>
<dbReference type="NCBIfam" id="TIGR04183">
    <property type="entry name" value="Por_Secre_tail"/>
    <property type="match status" value="1"/>
</dbReference>
<dbReference type="Proteomes" id="UP000470771">
    <property type="component" value="Unassembled WGS sequence"/>
</dbReference>
<dbReference type="Gene3D" id="2.60.40.3080">
    <property type="match status" value="1"/>
</dbReference>